<name>A0A365YBV6_9MICC</name>
<dbReference type="GO" id="GO:0003677">
    <property type="term" value="F:DNA binding"/>
    <property type="evidence" value="ECO:0007669"/>
    <property type="project" value="UniProtKB-UniRule"/>
</dbReference>
<dbReference type="InterPro" id="IPR001647">
    <property type="entry name" value="HTH_TetR"/>
</dbReference>
<dbReference type="Proteomes" id="UP000252167">
    <property type="component" value="Unassembled WGS sequence"/>
</dbReference>
<dbReference type="EMBL" id="POAF01000006">
    <property type="protein sequence ID" value="RBM00156.1"/>
    <property type="molecule type" value="Genomic_DNA"/>
</dbReference>
<evidence type="ECO:0000313" key="5">
    <source>
        <dbReference type="Proteomes" id="UP000252167"/>
    </source>
</evidence>
<protein>
    <submittedName>
        <fullName evidence="4">TetR family transcriptional regulator</fullName>
    </submittedName>
</protein>
<comment type="caution">
    <text evidence="4">The sequence shown here is derived from an EMBL/GenBank/DDBJ whole genome shotgun (WGS) entry which is preliminary data.</text>
</comment>
<evidence type="ECO:0000313" key="4">
    <source>
        <dbReference type="EMBL" id="RBM00156.1"/>
    </source>
</evidence>
<evidence type="ECO:0000256" key="1">
    <source>
        <dbReference type="ARBA" id="ARBA00023125"/>
    </source>
</evidence>
<feature type="domain" description="HTH tetR-type" evidence="3">
    <location>
        <begin position="4"/>
        <end position="64"/>
    </location>
</feature>
<dbReference type="InterPro" id="IPR009057">
    <property type="entry name" value="Homeodomain-like_sf"/>
</dbReference>
<evidence type="ECO:0000256" key="2">
    <source>
        <dbReference type="PROSITE-ProRule" id="PRU00335"/>
    </source>
</evidence>
<dbReference type="Gene3D" id="1.10.357.10">
    <property type="entry name" value="Tetracycline Repressor, domain 2"/>
    <property type="match status" value="1"/>
</dbReference>
<gene>
    <name evidence="4" type="ORF">C1H84_13625</name>
</gene>
<organism evidence="4 5">
    <name type="scientific">Glutamicibacter soli</name>
    <dbReference type="NCBI Taxonomy" id="453836"/>
    <lineage>
        <taxon>Bacteria</taxon>
        <taxon>Bacillati</taxon>
        <taxon>Actinomycetota</taxon>
        <taxon>Actinomycetes</taxon>
        <taxon>Micrococcales</taxon>
        <taxon>Micrococcaceae</taxon>
        <taxon>Glutamicibacter</taxon>
    </lineage>
</organism>
<dbReference type="AlphaFoldDB" id="A0A365YBV6"/>
<keyword evidence="5" id="KW-1185">Reference proteome</keyword>
<reference evidence="4 5" key="1">
    <citation type="submission" date="2018-01" db="EMBL/GenBank/DDBJ databases">
        <title>Glutamicibacter soli strain NHPC-3 Whole genome sequence and assembly.</title>
        <authorList>
            <person name="Choudhury P."/>
            <person name="Gupta D."/>
            <person name="Sengupta K."/>
            <person name="Jawed A."/>
            <person name="Sultana N."/>
            <person name="Saha P."/>
        </authorList>
    </citation>
    <scope>NUCLEOTIDE SEQUENCE [LARGE SCALE GENOMIC DNA]</scope>
    <source>
        <strain evidence="4 5">NHPC-3</strain>
    </source>
</reference>
<dbReference type="SUPFAM" id="SSF46689">
    <property type="entry name" value="Homeodomain-like"/>
    <property type="match status" value="1"/>
</dbReference>
<dbReference type="Pfam" id="PF00440">
    <property type="entry name" value="TetR_N"/>
    <property type="match status" value="1"/>
</dbReference>
<feature type="DNA-binding region" description="H-T-H motif" evidence="2">
    <location>
        <begin position="27"/>
        <end position="46"/>
    </location>
</feature>
<evidence type="ECO:0000259" key="3">
    <source>
        <dbReference type="PROSITE" id="PS50977"/>
    </source>
</evidence>
<dbReference type="PROSITE" id="PS50977">
    <property type="entry name" value="HTH_TETR_2"/>
    <property type="match status" value="1"/>
</dbReference>
<dbReference type="RefSeq" id="WP_113607667.1">
    <property type="nucleotide sequence ID" value="NZ_POAF01000006.1"/>
</dbReference>
<accession>A0A365YBV6</accession>
<keyword evidence="1 2" id="KW-0238">DNA-binding</keyword>
<proteinExistence type="predicted"/>
<sequence length="183" mass="20036">MSTATKQEIILDAYVALLYEHGAREATIDATAKRSGLSKAGLLHHFRSRQALDTELVRRLNELIDADVATMSADPAQAVHYYFASSMEEDSPLERMVVAATRLAQRGNEDASAALRRGRDLWYQVLNDALGDPMLAKLALLAGDGVSYHLDISRGHQDGFLTADTLQQLVRQLLACRPAAETA</sequence>